<name>A0A3S4DQ74_9MYCO</name>
<protein>
    <submittedName>
        <fullName evidence="1">Biofilm regulator BssS</fullName>
    </submittedName>
</protein>
<keyword evidence="2" id="KW-1185">Reference proteome</keyword>
<sequence>MSESAGSSLAAIRAQQAVLARKHDAAAEADRALTQALASAHAAMRESIRRLDAIGAEIDGAVSGQTDLAVDTPMGAREFERFLVSKQREIAAIVTGLRELDRTKSAVLASLRGHYADPAG</sequence>
<gene>
    <name evidence="1" type="ORF">MB901379_00046</name>
</gene>
<organism evidence="1 2">
    <name type="scientific">Mycobacterium basiliense</name>
    <dbReference type="NCBI Taxonomy" id="2094119"/>
    <lineage>
        <taxon>Bacteria</taxon>
        <taxon>Bacillati</taxon>
        <taxon>Actinomycetota</taxon>
        <taxon>Actinomycetes</taxon>
        <taxon>Mycobacteriales</taxon>
        <taxon>Mycobacteriaceae</taxon>
        <taxon>Mycobacterium</taxon>
    </lineage>
</organism>
<dbReference type="OrthoDB" id="4640076at2"/>
<accession>A0A3S4DQ74</accession>
<reference evidence="2" key="1">
    <citation type="submission" date="2018-02" db="EMBL/GenBank/DDBJ databases">
        <authorList>
            <person name="Seth-Smith MB H."/>
            <person name="Seth-Smith H."/>
        </authorList>
    </citation>
    <scope>NUCLEOTIDE SEQUENCE [LARGE SCALE GENOMIC DNA]</scope>
</reference>
<dbReference type="AlphaFoldDB" id="A0A3S4DQ74"/>
<dbReference type="KEGG" id="mbai:MB901379_00046"/>
<evidence type="ECO:0000313" key="2">
    <source>
        <dbReference type="Proteomes" id="UP000269998"/>
    </source>
</evidence>
<dbReference type="Pfam" id="PF10774">
    <property type="entry name" value="DUF4226"/>
    <property type="match status" value="1"/>
</dbReference>
<dbReference type="EMBL" id="LR130759">
    <property type="protein sequence ID" value="VDM86527.1"/>
    <property type="molecule type" value="Genomic_DNA"/>
</dbReference>
<dbReference type="InterPro" id="IPR019710">
    <property type="entry name" value="DUF4226"/>
</dbReference>
<evidence type="ECO:0000313" key="1">
    <source>
        <dbReference type="EMBL" id="VDM86527.1"/>
    </source>
</evidence>
<proteinExistence type="predicted"/>
<dbReference type="RefSeq" id="WP_158014775.1">
    <property type="nucleotide sequence ID" value="NZ_CBCSKE010000019.1"/>
</dbReference>
<dbReference type="Proteomes" id="UP000269998">
    <property type="component" value="Chromosome"/>
</dbReference>